<keyword evidence="16 25" id="KW-1133">Transmembrane helix</keyword>
<gene>
    <name evidence="29" type="ORF">BEMITA_LOCUS14169</name>
</gene>
<protein>
    <recommendedName>
        <fullName evidence="6">Aminopeptidase N</fullName>
        <ecNumber evidence="5">3.4.11.2</ecNumber>
    </recommendedName>
</protein>
<evidence type="ECO:0000259" key="26">
    <source>
        <dbReference type="Pfam" id="PF01433"/>
    </source>
</evidence>
<dbReference type="InterPro" id="IPR045357">
    <property type="entry name" value="Aminopeptidase_N-like_N"/>
</dbReference>
<comment type="catalytic activity">
    <reaction evidence="1">
        <text>Release of an N-terminal amino acid, Xaa-|-Yaa- from a peptide, amide or arylamide. Xaa is preferably Ala, but may be most amino acids including Pro (slow action). When a terminal hydrophobic residue is followed by a prolyl residue, the two may be released as an intact Xaa-Pro dipeptide.</text>
        <dbReference type="EC" id="3.4.11.2"/>
    </reaction>
</comment>
<dbReference type="Gene3D" id="1.25.50.20">
    <property type="match status" value="1"/>
</dbReference>
<evidence type="ECO:0000256" key="23">
    <source>
        <dbReference type="PIRSR" id="PIRSR634016-3"/>
    </source>
</evidence>
<dbReference type="FunFam" id="1.25.50.20:FF:000001">
    <property type="entry name" value="Aminopeptidase"/>
    <property type="match status" value="1"/>
</dbReference>
<keyword evidence="17" id="KW-0482">Metalloprotease</keyword>
<dbReference type="Proteomes" id="UP001152759">
    <property type="component" value="Chromosome 9"/>
</dbReference>
<dbReference type="GO" id="GO:0005886">
    <property type="term" value="C:plasma membrane"/>
    <property type="evidence" value="ECO:0007669"/>
    <property type="project" value="UniProtKB-SubCell"/>
</dbReference>
<evidence type="ECO:0000259" key="28">
    <source>
        <dbReference type="Pfam" id="PF17900"/>
    </source>
</evidence>
<dbReference type="PANTHER" id="PTHR11533:SF294">
    <property type="entry name" value="THYROTROPIN-RELEASING HORMONE-DEGRADING ECTOENZYME"/>
    <property type="match status" value="1"/>
</dbReference>
<evidence type="ECO:0000256" key="21">
    <source>
        <dbReference type="ARBA" id="ARBA00023288"/>
    </source>
</evidence>
<evidence type="ECO:0000256" key="8">
    <source>
        <dbReference type="ARBA" id="ARBA00022622"/>
    </source>
</evidence>
<keyword evidence="12" id="KW-0732">Signal</keyword>
<dbReference type="Pfam" id="PF17900">
    <property type="entry name" value="Peptidase_M1_N"/>
    <property type="match status" value="1"/>
</dbReference>
<evidence type="ECO:0000256" key="22">
    <source>
        <dbReference type="PIRSR" id="PIRSR634016-1"/>
    </source>
</evidence>
<dbReference type="InterPro" id="IPR014782">
    <property type="entry name" value="Peptidase_M1_dom"/>
</dbReference>
<evidence type="ECO:0000256" key="25">
    <source>
        <dbReference type="SAM" id="Phobius"/>
    </source>
</evidence>
<feature type="site" description="Transition state stabilizer" evidence="24">
    <location>
        <position position="494"/>
    </location>
</feature>
<feature type="active site" description="Proton acceptor" evidence="22">
    <location>
        <position position="409"/>
    </location>
</feature>
<evidence type="ECO:0000256" key="4">
    <source>
        <dbReference type="ARBA" id="ARBA00010136"/>
    </source>
</evidence>
<evidence type="ECO:0000256" key="12">
    <source>
        <dbReference type="ARBA" id="ARBA00022729"/>
    </source>
</evidence>
<evidence type="ECO:0000313" key="30">
    <source>
        <dbReference type="Proteomes" id="UP001152759"/>
    </source>
</evidence>
<organism evidence="29 30">
    <name type="scientific">Bemisia tabaci</name>
    <name type="common">Sweetpotato whitefly</name>
    <name type="synonym">Aleurodes tabaci</name>
    <dbReference type="NCBI Taxonomy" id="7038"/>
    <lineage>
        <taxon>Eukaryota</taxon>
        <taxon>Metazoa</taxon>
        <taxon>Ecdysozoa</taxon>
        <taxon>Arthropoda</taxon>
        <taxon>Hexapoda</taxon>
        <taxon>Insecta</taxon>
        <taxon>Pterygota</taxon>
        <taxon>Neoptera</taxon>
        <taxon>Paraneoptera</taxon>
        <taxon>Hemiptera</taxon>
        <taxon>Sternorrhyncha</taxon>
        <taxon>Aleyrodoidea</taxon>
        <taxon>Aleyrodidae</taxon>
        <taxon>Aleyrodinae</taxon>
        <taxon>Bemisia</taxon>
    </lineage>
</organism>
<keyword evidence="18 25" id="KW-0472">Membrane</keyword>
<feature type="binding site" evidence="23">
    <location>
        <position position="412"/>
    </location>
    <ligand>
        <name>Zn(2+)</name>
        <dbReference type="ChEBI" id="CHEBI:29105"/>
        <note>catalytic</note>
    </ligand>
</feature>
<name>A0A9P0CBZ2_BEMTA</name>
<dbReference type="PRINTS" id="PR00756">
    <property type="entry name" value="ALADIPTASE"/>
</dbReference>
<comment type="cofactor">
    <cofactor evidence="23">
        <name>Zn(2+)</name>
        <dbReference type="ChEBI" id="CHEBI:29105"/>
    </cofactor>
    <text evidence="23">Binds 1 zinc ion per subunit.</text>
</comment>
<keyword evidence="15" id="KW-0735">Signal-anchor</keyword>
<dbReference type="GO" id="GO:0005615">
    <property type="term" value="C:extracellular space"/>
    <property type="evidence" value="ECO:0007669"/>
    <property type="project" value="TreeGrafter"/>
</dbReference>
<dbReference type="PANTHER" id="PTHR11533">
    <property type="entry name" value="PROTEASE M1 ZINC METALLOPROTEASE"/>
    <property type="match status" value="1"/>
</dbReference>
<evidence type="ECO:0000256" key="11">
    <source>
        <dbReference type="ARBA" id="ARBA00022723"/>
    </source>
</evidence>
<evidence type="ECO:0000256" key="1">
    <source>
        <dbReference type="ARBA" id="ARBA00000098"/>
    </source>
</evidence>
<evidence type="ECO:0000256" key="7">
    <source>
        <dbReference type="ARBA" id="ARBA00022475"/>
    </source>
</evidence>
<dbReference type="GO" id="GO:0005737">
    <property type="term" value="C:cytoplasm"/>
    <property type="evidence" value="ECO:0007669"/>
    <property type="project" value="TreeGrafter"/>
</dbReference>
<dbReference type="InterPro" id="IPR027268">
    <property type="entry name" value="Peptidase_M4/M1_CTD_sf"/>
</dbReference>
<dbReference type="GO" id="GO:0042277">
    <property type="term" value="F:peptide binding"/>
    <property type="evidence" value="ECO:0007669"/>
    <property type="project" value="TreeGrafter"/>
</dbReference>
<dbReference type="InterPro" id="IPR050344">
    <property type="entry name" value="Peptidase_M1_aminopeptidases"/>
</dbReference>
<keyword evidence="10 25" id="KW-0812">Transmembrane</keyword>
<dbReference type="FunFam" id="2.60.40.1730:FF:000012">
    <property type="entry name" value="Aminopeptidase N"/>
    <property type="match status" value="1"/>
</dbReference>
<evidence type="ECO:0000259" key="27">
    <source>
        <dbReference type="Pfam" id="PF11838"/>
    </source>
</evidence>
<dbReference type="GO" id="GO:0043171">
    <property type="term" value="P:peptide catabolic process"/>
    <property type="evidence" value="ECO:0007669"/>
    <property type="project" value="TreeGrafter"/>
</dbReference>
<dbReference type="GO" id="GO:0008270">
    <property type="term" value="F:zinc ion binding"/>
    <property type="evidence" value="ECO:0007669"/>
    <property type="project" value="InterPro"/>
</dbReference>
<dbReference type="Gene3D" id="2.60.40.1730">
    <property type="entry name" value="tricorn interacting facor f3 domain"/>
    <property type="match status" value="1"/>
</dbReference>
<dbReference type="SUPFAM" id="SSF63737">
    <property type="entry name" value="Leukotriene A4 hydrolase N-terminal domain"/>
    <property type="match status" value="1"/>
</dbReference>
<dbReference type="Pfam" id="PF11838">
    <property type="entry name" value="ERAP1_C"/>
    <property type="match status" value="1"/>
</dbReference>
<feature type="binding site" evidence="23">
    <location>
        <position position="408"/>
    </location>
    <ligand>
        <name>Zn(2+)</name>
        <dbReference type="ChEBI" id="CHEBI:29105"/>
        <note>catalytic</note>
    </ligand>
</feature>
<keyword evidence="7" id="KW-1003">Cell membrane</keyword>
<dbReference type="Gene3D" id="1.10.390.10">
    <property type="entry name" value="Neutral Protease Domain 2"/>
    <property type="match status" value="1"/>
</dbReference>
<dbReference type="Gene3D" id="2.60.40.1910">
    <property type="match status" value="1"/>
</dbReference>
<evidence type="ECO:0000256" key="10">
    <source>
        <dbReference type="ARBA" id="ARBA00022692"/>
    </source>
</evidence>
<feature type="transmembrane region" description="Helical" evidence="25">
    <location>
        <begin position="32"/>
        <end position="54"/>
    </location>
</feature>
<keyword evidence="20" id="KW-0325">Glycoprotein</keyword>
<reference evidence="29" key="1">
    <citation type="submission" date="2021-12" db="EMBL/GenBank/DDBJ databases">
        <authorList>
            <person name="King R."/>
        </authorList>
    </citation>
    <scope>NUCLEOTIDE SEQUENCE</scope>
</reference>
<evidence type="ECO:0000256" key="5">
    <source>
        <dbReference type="ARBA" id="ARBA00012564"/>
    </source>
</evidence>
<keyword evidence="9" id="KW-0645">Protease</keyword>
<evidence type="ECO:0000256" key="16">
    <source>
        <dbReference type="ARBA" id="ARBA00022989"/>
    </source>
</evidence>
<evidence type="ECO:0000256" key="2">
    <source>
        <dbReference type="ARBA" id="ARBA00004606"/>
    </source>
</evidence>
<dbReference type="InterPro" id="IPR001930">
    <property type="entry name" value="Peptidase_M1"/>
</dbReference>
<evidence type="ECO:0000256" key="20">
    <source>
        <dbReference type="ARBA" id="ARBA00023180"/>
    </source>
</evidence>
<sequence>MDAGAGGGAAGGVAGGGVGGGKMTRGGVHLSATLAFLLTTAFVAMLIVSSLLAARLLSRLPGPEPPGAGRDPDETALLRQLDALAAPHKPRLDVRLPASVRPSAYDIRLLPFIHRRDFTFHGDVVITLDVKLATRNFTLHAVNLSVERYRVTQLPPPHAADQAEEELDVESMSLDPERQFLVFRFAHLLLSGTRYRLFISYVGHINDELVGFYRSSYTVDEQVRWLAATQFQATEARRAFPCFDEPAMKARFTIHIGRHRNMTSISNMPRISTTPDVEGLPDYVWDHYQESVPMSTYLVAFVVSDFASMSTNEEQQGNGTRFKVWARKAALAQAHYSLEIGPRILEYFEEYFGIKYPLPKIDMIALPDFQAGAMENWGLITYRETAMLYQQETSSMSQKERVVTVVAHELAHQWFGNLVTLEWWSDLWLNEGFASYVEYIGMDSVEPKWHVMEQLVTNELHLVLTLDSLQSSHPVYTPVSHPDEISEIFDRISYGKGACLIRMMDHFLTTPVFKKGLNHYLLEKSYQNANQNDLWHSLTLFAHQDGILEKSETVKQIMDTWTLQTGYPLVTVIRNYEDGSATVTQKRFYLYPENIQRGDRIGGWWIPITYTTAGLLDFESTRPDLWLKAEHGKVLASVNATAQEWVLFNVQQTGIYRVNYDPENWRLLIDYLQNPKTYTLIAPINRAQLVNDAMNLARSGLLDYSIALNVTTYLEHELDYSPWKAAFSSFDFLDIMLAKSGHYYEYKEYLWHLMSGLYDSVGFTDPHGDELLTVYKRNEVLHHACNIGHKDCIDNAITLFQSWKRLGSQQMNPISANLRGVVYCNAIKVGGESDWQFLWEKYLKSNVGSEKDLILAALGCSREPWILSRYLEWSMNETSGVRKQDASRVFGAVASTPIGQPLAFNFVRNQWSRIVEYLGSQSSMLSGIIKSSVTGMNTEYEARDLQNFVAKHHKEMGAAYRAAFQALEKTRANMKWMKQNYKQIVQWLKSALVQIRSRKKAPTSLALHAGLQL</sequence>
<keyword evidence="30" id="KW-1185">Reference proteome</keyword>
<evidence type="ECO:0000256" key="17">
    <source>
        <dbReference type="ARBA" id="ARBA00023049"/>
    </source>
</evidence>
<dbReference type="CDD" id="cd09601">
    <property type="entry name" value="M1_APN-Q_like"/>
    <property type="match status" value="1"/>
</dbReference>
<evidence type="ECO:0000256" key="24">
    <source>
        <dbReference type="PIRSR" id="PIRSR634016-4"/>
    </source>
</evidence>
<evidence type="ECO:0000256" key="14">
    <source>
        <dbReference type="ARBA" id="ARBA00022833"/>
    </source>
</evidence>
<dbReference type="GO" id="GO:0070006">
    <property type="term" value="F:metalloaminopeptidase activity"/>
    <property type="evidence" value="ECO:0007669"/>
    <property type="project" value="TreeGrafter"/>
</dbReference>
<comment type="subcellular location">
    <subcellularLocation>
        <location evidence="3">Cell membrane</location>
        <topology evidence="3">Lipid-anchor</topology>
        <topology evidence="3">GPI-anchor</topology>
    </subcellularLocation>
    <subcellularLocation>
        <location evidence="2">Membrane</location>
        <topology evidence="2">Single-pass type II membrane protein</topology>
    </subcellularLocation>
</comment>
<dbReference type="InterPro" id="IPR024571">
    <property type="entry name" value="ERAP1-like_C_dom"/>
</dbReference>
<keyword evidence="19" id="KW-1015">Disulfide bond</keyword>
<evidence type="ECO:0000256" key="15">
    <source>
        <dbReference type="ARBA" id="ARBA00022968"/>
    </source>
</evidence>
<dbReference type="EC" id="3.4.11.2" evidence="5"/>
<evidence type="ECO:0000256" key="3">
    <source>
        <dbReference type="ARBA" id="ARBA00004609"/>
    </source>
</evidence>
<keyword evidence="21" id="KW-0449">Lipoprotein</keyword>
<keyword evidence="8" id="KW-0336">GPI-anchor</keyword>
<evidence type="ECO:0000256" key="19">
    <source>
        <dbReference type="ARBA" id="ARBA00023157"/>
    </source>
</evidence>
<dbReference type="FunFam" id="2.60.40.1910:FF:000008">
    <property type="entry name" value="Aminopeptidase"/>
    <property type="match status" value="1"/>
</dbReference>
<dbReference type="InterPro" id="IPR034016">
    <property type="entry name" value="M1_APN-typ"/>
</dbReference>
<dbReference type="EMBL" id="OU963870">
    <property type="protein sequence ID" value="CAH0778351.1"/>
    <property type="molecule type" value="Genomic_DNA"/>
</dbReference>
<feature type="domain" description="ERAP1-like C-terminal" evidence="27">
    <location>
        <begin position="645"/>
        <end position="971"/>
    </location>
</feature>
<feature type="domain" description="Aminopeptidase N-like N-terminal" evidence="28">
    <location>
        <begin position="102"/>
        <end position="298"/>
    </location>
</feature>
<dbReference type="Pfam" id="PF01433">
    <property type="entry name" value="Peptidase_M1"/>
    <property type="match status" value="1"/>
</dbReference>
<dbReference type="FunFam" id="1.10.390.10:FF:000016">
    <property type="entry name" value="Glutamyl aminopeptidase"/>
    <property type="match status" value="1"/>
</dbReference>
<dbReference type="SUPFAM" id="SSF55486">
    <property type="entry name" value="Metalloproteases ('zincins'), catalytic domain"/>
    <property type="match status" value="1"/>
</dbReference>
<proteinExistence type="inferred from homology"/>
<accession>A0A9P0CBZ2</accession>
<dbReference type="InterPro" id="IPR042097">
    <property type="entry name" value="Aminopeptidase_N-like_N_sf"/>
</dbReference>
<keyword evidence="14 23" id="KW-0862">Zinc</keyword>
<keyword evidence="13" id="KW-0378">Hydrolase</keyword>
<evidence type="ECO:0000313" key="29">
    <source>
        <dbReference type="EMBL" id="CAH0778351.1"/>
    </source>
</evidence>
<comment type="similarity">
    <text evidence="4">Belongs to the peptidase M1 family.</text>
</comment>
<dbReference type="GO" id="GO:0006508">
    <property type="term" value="P:proteolysis"/>
    <property type="evidence" value="ECO:0007669"/>
    <property type="project" value="UniProtKB-KW"/>
</dbReference>
<keyword evidence="11 23" id="KW-0479">Metal-binding</keyword>
<dbReference type="GO" id="GO:0098552">
    <property type="term" value="C:side of membrane"/>
    <property type="evidence" value="ECO:0007669"/>
    <property type="project" value="UniProtKB-KW"/>
</dbReference>
<dbReference type="GO" id="GO:0016285">
    <property type="term" value="F:alanyl aminopeptidase activity"/>
    <property type="evidence" value="ECO:0007669"/>
    <property type="project" value="UniProtKB-EC"/>
</dbReference>
<dbReference type="AlphaFoldDB" id="A0A9P0CBZ2"/>
<evidence type="ECO:0000256" key="13">
    <source>
        <dbReference type="ARBA" id="ARBA00022801"/>
    </source>
</evidence>
<feature type="domain" description="Peptidase M1 membrane alanine aminopeptidase" evidence="26">
    <location>
        <begin position="336"/>
        <end position="561"/>
    </location>
</feature>
<evidence type="ECO:0000256" key="18">
    <source>
        <dbReference type="ARBA" id="ARBA00023136"/>
    </source>
</evidence>
<evidence type="ECO:0000256" key="6">
    <source>
        <dbReference type="ARBA" id="ARBA00015611"/>
    </source>
</evidence>
<evidence type="ECO:0000256" key="9">
    <source>
        <dbReference type="ARBA" id="ARBA00022670"/>
    </source>
</evidence>
<feature type="binding site" evidence="23">
    <location>
        <position position="431"/>
    </location>
    <ligand>
        <name>Zn(2+)</name>
        <dbReference type="ChEBI" id="CHEBI:29105"/>
        <note>catalytic</note>
    </ligand>
</feature>